<dbReference type="InterPro" id="IPR007565">
    <property type="entry name" value="4HFCP_synth"/>
</dbReference>
<dbReference type="RefSeq" id="WP_091470756.1">
    <property type="nucleotide sequence ID" value="NZ_FNFX01000002.1"/>
</dbReference>
<dbReference type="GO" id="GO:0016829">
    <property type="term" value="F:lyase activity"/>
    <property type="evidence" value="ECO:0007669"/>
    <property type="project" value="UniProtKB-KW"/>
</dbReference>
<evidence type="ECO:0000256" key="7">
    <source>
        <dbReference type="PIRSR" id="PIRSR015957-1"/>
    </source>
</evidence>
<dbReference type="Proteomes" id="UP000198629">
    <property type="component" value="Unassembled WGS sequence"/>
</dbReference>
<keyword evidence="9" id="KW-1185">Reference proteome</keyword>
<evidence type="ECO:0000256" key="4">
    <source>
        <dbReference type="ARBA" id="ARBA00023270"/>
    </source>
</evidence>
<dbReference type="PIRSF" id="PIRSF015957">
    <property type="entry name" value="UCP015957"/>
    <property type="match status" value="1"/>
</dbReference>
<comment type="catalytic activity">
    <reaction evidence="6">
        <text>2 D-glyceraldehyde 3-phosphate = 4-(hydroxymethyl)-2-furancarboxaldehyde phosphate + phosphate + 2 H2O</text>
        <dbReference type="Rhea" id="RHEA:43536"/>
        <dbReference type="ChEBI" id="CHEBI:15377"/>
        <dbReference type="ChEBI" id="CHEBI:43474"/>
        <dbReference type="ChEBI" id="CHEBI:59776"/>
        <dbReference type="ChEBI" id="CHEBI:83407"/>
        <dbReference type="EC" id="4.2.3.153"/>
    </reaction>
</comment>
<dbReference type="AlphaFoldDB" id="A0A1G9AZT3"/>
<comment type="function">
    <text evidence="1">Catalyzes the formation of 4-(hydroxymethyl)-2-furancarboxaldehyde phosphate (4-HFC-P) from two molecules of glyceraldehyde-3-P (GA-3-P).</text>
</comment>
<feature type="active site" description="Schiff-base intermediate with substrate" evidence="7">
    <location>
        <position position="27"/>
    </location>
</feature>
<keyword evidence="3" id="KW-0456">Lyase</keyword>
<evidence type="ECO:0000313" key="9">
    <source>
        <dbReference type="Proteomes" id="UP000198629"/>
    </source>
</evidence>
<sequence length="236" mass="25639">MQVLVSVSSVQEAELALSAGVRLIDLKETSYGALAALDLDVSQSIIDAVNRYRQQHPDSAITVSATIGDDCASVPAFLQLSGTRCNMGVDVIKLPETIWGQENFQTGITLLLSSHCRLIAVLSPPSLAEKDRLQGILHDLARRGYWGVMVDTTEKSQPLTALLALDALVYFVGMARSLNLYVGMAGGLRMAQFEQLAAIAPDYLGFRSGLCANQRREQPLIPEKVHLLVEKLSQIC</sequence>
<dbReference type="OrthoDB" id="2111523at2"/>
<reference evidence="9" key="1">
    <citation type="submission" date="2016-10" db="EMBL/GenBank/DDBJ databases">
        <authorList>
            <person name="Varghese N."/>
            <person name="Submissions S."/>
        </authorList>
    </citation>
    <scope>NUCLEOTIDE SEQUENCE [LARGE SCALE GENOMIC DNA]</scope>
    <source>
        <strain evidence="9">CBMB127</strain>
    </source>
</reference>
<protein>
    <recommendedName>
        <fullName evidence="2">(5-formylfuran-3-yl)methyl phosphate synthase</fullName>
        <ecNumber evidence="2">4.2.3.153</ecNumber>
    </recommendedName>
    <alternativeName>
        <fullName evidence="5">4-(hydroxymethyl)-2-furancarboxaldehyde-phosphate synthase</fullName>
    </alternativeName>
</protein>
<organism evidence="8 9">
    <name type="scientific">Methylophilus rhizosphaerae</name>
    <dbReference type="NCBI Taxonomy" id="492660"/>
    <lineage>
        <taxon>Bacteria</taxon>
        <taxon>Pseudomonadati</taxon>
        <taxon>Pseudomonadota</taxon>
        <taxon>Betaproteobacteria</taxon>
        <taxon>Nitrosomonadales</taxon>
        <taxon>Methylophilaceae</taxon>
        <taxon>Methylophilus</taxon>
    </lineage>
</organism>
<evidence type="ECO:0000256" key="2">
    <source>
        <dbReference type="ARBA" id="ARBA00012553"/>
    </source>
</evidence>
<feature type="active site" description="Proton acceptor" evidence="7">
    <location>
        <position position="93"/>
    </location>
</feature>
<proteinExistence type="predicted"/>
<dbReference type="EMBL" id="FNFX01000002">
    <property type="protein sequence ID" value="SDK32782.1"/>
    <property type="molecule type" value="Genomic_DNA"/>
</dbReference>
<evidence type="ECO:0000256" key="3">
    <source>
        <dbReference type="ARBA" id="ARBA00023239"/>
    </source>
</evidence>
<gene>
    <name evidence="8" type="ORF">SAMN05192566_0908</name>
</gene>
<evidence type="ECO:0000313" key="8">
    <source>
        <dbReference type="EMBL" id="SDK32782.1"/>
    </source>
</evidence>
<dbReference type="Pfam" id="PF04476">
    <property type="entry name" value="4HFCP_synth"/>
    <property type="match status" value="1"/>
</dbReference>
<evidence type="ECO:0000256" key="6">
    <source>
        <dbReference type="ARBA" id="ARBA00047628"/>
    </source>
</evidence>
<evidence type="ECO:0000256" key="5">
    <source>
        <dbReference type="ARBA" id="ARBA00032523"/>
    </source>
</evidence>
<accession>A0A1G9AZT3</accession>
<keyword evidence="4" id="KW-0704">Schiff base</keyword>
<evidence type="ECO:0000256" key="1">
    <source>
        <dbReference type="ARBA" id="ARBA00003810"/>
    </source>
</evidence>
<dbReference type="STRING" id="492660.SAMN05192566_0908"/>
<dbReference type="EC" id="4.2.3.153" evidence="2"/>
<name>A0A1G9AZT3_9PROT</name>